<accession>X0XNS5</accession>
<sequence length="56" mass="6366">MPDLHPSNRPELTDDEAWLDAIFTYHKATDDDMIGYSAIRNDARQLAKTILLHTPA</sequence>
<dbReference type="AlphaFoldDB" id="X0XNS5"/>
<dbReference type="EMBL" id="BARS01043188">
    <property type="protein sequence ID" value="GAG36952.1"/>
    <property type="molecule type" value="Genomic_DNA"/>
</dbReference>
<comment type="caution">
    <text evidence="1">The sequence shown here is derived from an EMBL/GenBank/DDBJ whole genome shotgun (WGS) entry which is preliminary data.</text>
</comment>
<proteinExistence type="predicted"/>
<feature type="non-terminal residue" evidence="1">
    <location>
        <position position="56"/>
    </location>
</feature>
<gene>
    <name evidence="1" type="ORF">S01H1_65421</name>
</gene>
<reference evidence="1" key="1">
    <citation type="journal article" date="2014" name="Front. Microbiol.">
        <title>High frequency of phylogenetically diverse reductive dehalogenase-homologous genes in deep subseafloor sedimentary metagenomes.</title>
        <authorList>
            <person name="Kawai M."/>
            <person name="Futagami T."/>
            <person name="Toyoda A."/>
            <person name="Takaki Y."/>
            <person name="Nishi S."/>
            <person name="Hori S."/>
            <person name="Arai W."/>
            <person name="Tsubouchi T."/>
            <person name="Morono Y."/>
            <person name="Uchiyama I."/>
            <person name="Ito T."/>
            <person name="Fujiyama A."/>
            <person name="Inagaki F."/>
            <person name="Takami H."/>
        </authorList>
    </citation>
    <scope>NUCLEOTIDE SEQUENCE</scope>
    <source>
        <strain evidence="1">Expedition CK06-06</strain>
    </source>
</reference>
<evidence type="ECO:0000313" key="1">
    <source>
        <dbReference type="EMBL" id="GAG36952.1"/>
    </source>
</evidence>
<protein>
    <submittedName>
        <fullName evidence="1">Uncharacterized protein</fullName>
    </submittedName>
</protein>
<name>X0XNS5_9ZZZZ</name>
<organism evidence="1">
    <name type="scientific">marine sediment metagenome</name>
    <dbReference type="NCBI Taxonomy" id="412755"/>
    <lineage>
        <taxon>unclassified sequences</taxon>
        <taxon>metagenomes</taxon>
        <taxon>ecological metagenomes</taxon>
    </lineage>
</organism>